<name>S8E7Y9_9LAMI</name>
<dbReference type="PANTHER" id="PTHR45728">
    <property type="entry name" value="ACETYL-COA CARBOXYLASE, ISOFORM A"/>
    <property type="match status" value="1"/>
</dbReference>
<evidence type="ECO:0000313" key="2">
    <source>
        <dbReference type="EMBL" id="EPS71958.1"/>
    </source>
</evidence>
<feature type="domain" description="Acetyl-CoA carboxylase central" evidence="1">
    <location>
        <begin position="6"/>
        <end position="351"/>
    </location>
</feature>
<keyword evidence="3" id="KW-1185">Reference proteome</keyword>
<accession>S8E7Y9</accession>
<dbReference type="AlphaFoldDB" id="S8E7Y9"/>
<protein>
    <recommendedName>
        <fullName evidence="1">Acetyl-CoA carboxylase central domain-containing protein</fullName>
    </recommendedName>
</protein>
<proteinExistence type="predicted"/>
<dbReference type="GO" id="GO:0003989">
    <property type="term" value="F:acetyl-CoA carboxylase activity"/>
    <property type="evidence" value="ECO:0007669"/>
    <property type="project" value="InterPro"/>
</dbReference>
<dbReference type="GO" id="GO:0006633">
    <property type="term" value="P:fatty acid biosynthetic process"/>
    <property type="evidence" value="ECO:0007669"/>
    <property type="project" value="InterPro"/>
</dbReference>
<gene>
    <name evidence="2" type="ORF">M569_02800</name>
</gene>
<comment type="caution">
    <text evidence="2">The sequence shown here is derived from an EMBL/GenBank/DDBJ whole genome shotgun (WGS) entry which is preliminary data.</text>
</comment>
<dbReference type="InterPro" id="IPR049076">
    <property type="entry name" value="ACCA"/>
</dbReference>
<reference evidence="2 3" key="1">
    <citation type="journal article" date="2013" name="BMC Genomics">
        <title>The miniature genome of a carnivorous plant Genlisea aurea contains a low number of genes and short non-coding sequences.</title>
        <authorList>
            <person name="Leushkin E.V."/>
            <person name="Sutormin R.A."/>
            <person name="Nabieva E.R."/>
            <person name="Penin A.A."/>
            <person name="Kondrashov A.S."/>
            <person name="Logacheva M.D."/>
        </authorList>
    </citation>
    <scope>NUCLEOTIDE SEQUENCE [LARGE SCALE GENOMIC DNA]</scope>
</reference>
<dbReference type="GO" id="GO:0005524">
    <property type="term" value="F:ATP binding"/>
    <property type="evidence" value="ECO:0007669"/>
    <property type="project" value="InterPro"/>
</dbReference>
<dbReference type="EMBL" id="AUSU01001039">
    <property type="protein sequence ID" value="EPS71958.1"/>
    <property type="molecule type" value="Genomic_DNA"/>
</dbReference>
<evidence type="ECO:0000313" key="3">
    <source>
        <dbReference type="Proteomes" id="UP000015453"/>
    </source>
</evidence>
<dbReference type="Proteomes" id="UP000015453">
    <property type="component" value="Unassembled WGS sequence"/>
</dbReference>
<sequence>MFLIFQADVIERLRLQYKKDLFKVVDIVLSHQDIKSKNKLILSLMEQLVYPNPEAYRDQLIRFSTLNHTSYSELALKASQLLEQTRLSELRSTIARNLSELEMFTEDGENMDTPKRKSAINERMEALVNAPLAVEDALMGLFDHSDHTLQRRVVESYVRRLYQPYLVKGSVRMQWHRFGLIASWKFFDDHVQGNNRFEHEESVEKPKWGAMVVIKSLQFLPTVVTAALKEATHDPRDESSSEFDLSTFSGNMVHIALAGINNQMSLLQDSGDEDQAQERIDKLAKILKEREMSSSLRNAGVDAVSCIIQRDEGRGPMRHSFYWSSEKLYYDEEPLLRHLEPPLSIYLELVKIL</sequence>
<organism evidence="2 3">
    <name type="scientific">Genlisea aurea</name>
    <dbReference type="NCBI Taxonomy" id="192259"/>
    <lineage>
        <taxon>Eukaryota</taxon>
        <taxon>Viridiplantae</taxon>
        <taxon>Streptophyta</taxon>
        <taxon>Embryophyta</taxon>
        <taxon>Tracheophyta</taxon>
        <taxon>Spermatophyta</taxon>
        <taxon>Magnoliopsida</taxon>
        <taxon>eudicotyledons</taxon>
        <taxon>Gunneridae</taxon>
        <taxon>Pentapetalae</taxon>
        <taxon>asterids</taxon>
        <taxon>lamiids</taxon>
        <taxon>Lamiales</taxon>
        <taxon>Lentibulariaceae</taxon>
        <taxon>Genlisea</taxon>
    </lineage>
</organism>
<dbReference type="Pfam" id="PF08326">
    <property type="entry name" value="ACC_central"/>
    <property type="match status" value="1"/>
</dbReference>
<dbReference type="PANTHER" id="PTHR45728:SF3">
    <property type="entry name" value="ACETYL-COA CARBOXYLASE"/>
    <property type="match status" value="1"/>
</dbReference>
<dbReference type="InterPro" id="IPR013537">
    <property type="entry name" value="AcCoA_COase_cen"/>
</dbReference>
<dbReference type="OrthoDB" id="196847at2759"/>
<evidence type="ECO:0000259" key="1">
    <source>
        <dbReference type="Pfam" id="PF08326"/>
    </source>
</evidence>